<name>A0A514CSS9_9CAUD</name>
<sequence>MVKYSLSCVGKPRMAVSAEALPLVGSSIFVFGDEHIVDEIEFLIYGDPEDQPLRQSIVVHAHLVE</sequence>
<evidence type="ECO:0000313" key="2">
    <source>
        <dbReference type="Proteomes" id="UP000320799"/>
    </source>
</evidence>
<evidence type="ECO:0000313" key="1">
    <source>
        <dbReference type="EMBL" id="QDH83525.1"/>
    </source>
</evidence>
<reference evidence="1 2" key="1">
    <citation type="submission" date="2019-06" db="EMBL/GenBank/DDBJ databases">
        <authorList>
            <person name="Kincaid V.D."/>
            <person name="Fuller A."/>
            <person name="Hodges K."/>
            <person name="Bansal M."/>
            <person name="Essig J."/>
            <person name="Johnson A."/>
        </authorList>
    </citation>
    <scope>NUCLEOTIDE SEQUENCE [LARGE SCALE GENOMIC DNA]</scope>
</reference>
<dbReference type="EMBL" id="MN094788">
    <property type="protein sequence ID" value="QDH83525.1"/>
    <property type="molecule type" value="Genomic_DNA"/>
</dbReference>
<protein>
    <submittedName>
        <fullName evidence="1">Uncharacterized protein</fullName>
    </submittedName>
</protein>
<dbReference type="Proteomes" id="UP000320799">
    <property type="component" value="Segment"/>
</dbReference>
<accession>A0A514CSS9</accession>
<keyword evidence="2" id="KW-1185">Reference proteome</keyword>
<organism evidence="1 2">
    <name type="scientific">Achromobacter phage Motura</name>
    <dbReference type="NCBI Taxonomy" id="2591403"/>
    <lineage>
        <taxon>Viruses</taxon>
        <taxon>Duplodnaviria</taxon>
        <taxon>Heunggongvirae</taxon>
        <taxon>Uroviricota</taxon>
        <taxon>Caudoviricetes</taxon>
        <taxon>Moturavirus</taxon>
        <taxon>Moturavirus motura</taxon>
    </lineage>
</organism>
<dbReference type="GeneID" id="56135982"/>
<dbReference type="RefSeq" id="YP_009903706.1">
    <property type="nucleotide sequence ID" value="NC_049849.1"/>
</dbReference>
<dbReference type="KEGG" id="vg:56135982"/>
<proteinExistence type="predicted"/>